<organism evidence="2 3">
    <name type="scientific">Stenotrophomonas humi</name>
    <dbReference type="NCBI Taxonomy" id="405444"/>
    <lineage>
        <taxon>Bacteria</taxon>
        <taxon>Pseudomonadati</taxon>
        <taxon>Pseudomonadota</taxon>
        <taxon>Gammaproteobacteria</taxon>
        <taxon>Lysobacterales</taxon>
        <taxon>Lysobacteraceae</taxon>
        <taxon>Stenotrophomonas</taxon>
    </lineage>
</organism>
<comment type="caution">
    <text evidence="2">The sequence shown here is derived from an EMBL/GenBank/DDBJ whole genome shotgun (WGS) entry which is preliminary data.</text>
</comment>
<dbReference type="OrthoDB" id="5959317at2"/>
<keyword evidence="1" id="KW-0732">Signal</keyword>
<dbReference type="PROSITE" id="PS51257">
    <property type="entry name" value="PROKAR_LIPOPROTEIN"/>
    <property type="match status" value="1"/>
</dbReference>
<dbReference type="PATRIC" id="fig|405444.3.peg.473"/>
<name>A0A0R0CHU8_9GAMM</name>
<evidence type="ECO:0000313" key="2">
    <source>
        <dbReference type="EMBL" id="KRG64584.1"/>
    </source>
</evidence>
<evidence type="ECO:0000313" key="3">
    <source>
        <dbReference type="Proteomes" id="UP000050864"/>
    </source>
</evidence>
<dbReference type="EMBL" id="LDJI01000013">
    <property type="protein sequence ID" value="KRG64584.1"/>
    <property type="molecule type" value="Genomic_DNA"/>
</dbReference>
<evidence type="ECO:0000256" key="1">
    <source>
        <dbReference type="SAM" id="SignalP"/>
    </source>
</evidence>
<dbReference type="RefSeq" id="WP_057633184.1">
    <property type="nucleotide sequence ID" value="NZ_LDJI01000013.1"/>
</dbReference>
<sequence length="129" mass="13266">MFRSFMLLTLLLITSGCSVPAATSPPVAGTAPTPPAATPVVVDQSCRTDADCTVKNVGNCCGYYPACVNVASRTDPAGVQASCQAKGMMSVCGFAEISGCSCVKGQCAANRDATDARRMPLQTPPSDKR</sequence>
<dbReference type="STRING" id="405444.ABB26_07315"/>
<dbReference type="AlphaFoldDB" id="A0A0R0CHU8"/>
<protein>
    <recommendedName>
        <fullName evidence="4">Secreted protein</fullName>
    </recommendedName>
</protein>
<dbReference type="Proteomes" id="UP000050864">
    <property type="component" value="Unassembled WGS sequence"/>
</dbReference>
<proteinExistence type="predicted"/>
<keyword evidence="3" id="KW-1185">Reference proteome</keyword>
<feature type="signal peptide" evidence="1">
    <location>
        <begin position="1"/>
        <end position="21"/>
    </location>
</feature>
<evidence type="ECO:0008006" key="4">
    <source>
        <dbReference type="Google" id="ProtNLM"/>
    </source>
</evidence>
<feature type="chain" id="PRO_5006394176" description="Secreted protein" evidence="1">
    <location>
        <begin position="22"/>
        <end position="129"/>
    </location>
</feature>
<reference evidence="2 3" key="1">
    <citation type="submission" date="2015-05" db="EMBL/GenBank/DDBJ databases">
        <title>Genome sequencing and analysis of members of genus Stenotrophomonas.</title>
        <authorList>
            <person name="Patil P.P."/>
            <person name="Midha S."/>
            <person name="Patil P.B."/>
        </authorList>
    </citation>
    <scope>NUCLEOTIDE SEQUENCE [LARGE SCALE GENOMIC DNA]</scope>
    <source>
        <strain evidence="2 3">DSM 18929</strain>
    </source>
</reference>
<accession>A0A0R0CHU8</accession>
<gene>
    <name evidence="2" type="ORF">ABB26_07315</name>
</gene>